<dbReference type="InterPro" id="IPR028349">
    <property type="entry name" value="PafC-like"/>
</dbReference>
<dbReference type="PANTHER" id="PTHR34580:SF1">
    <property type="entry name" value="PROTEIN PAFC"/>
    <property type="match status" value="1"/>
</dbReference>
<evidence type="ECO:0000256" key="1">
    <source>
        <dbReference type="ARBA" id="ARBA00023015"/>
    </source>
</evidence>
<reference evidence="4" key="2">
    <citation type="submission" date="2013-06" db="EMBL/GenBank/DDBJ databases">
        <title>Draft genome sequence of Clostridium hylemonae (DSM 15053).</title>
        <authorList>
            <person name="Sudarsanam P."/>
            <person name="Ley R."/>
            <person name="Guruge J."/>
            <person name="Turnbaugh P.J."/>
            <person name="Mahowald M."/>
            <person name="Liep D."/>
            <person name="Gordon J."/>
        </authorList>
    </citation>
    <scope>NUCLEOTIDE SEQUENCE</scope>
    <source>
        <strain evidence="4">DSM 15053</strain>
    </source>
</reference>
<dbReference type="InterPro" id="IPR001034">
    <property type="entry name" value="DeoR_HTH"/>
</dbReference>
<accession>C0BXF1</accession>
<dbReference type="PIRSF" id="PIRSF016838">
    <property type="entry name" value="PafC"/>
    <property type="match status" value="1"/>
</dbReference>
<protein>
    <submittedName>
        <fullName evidence="4">HTH domain protein</fullName>
    </submittedName>
</protein>
<proteinExistence type="predicted"/>
<dbReference type="PROSITE" id="PS52050">
    <property type="entry name" value="WYL"/>
    <property type="match status" value="1"/>
</dbReference>
<feature type="domain" description="HTH deoR-type" evidence="3">
    <location>
        <begin position="2"/>
        <end position="60"/>
    </location>
</feature>
<dbReference type="InterPro" id="IPR013196">
    <property type="entry name" value="HTH_11"/>
</dbReference>
<evidence type="ECO:0000256" key="2">
    <source>
        <dbReference type="ARBA" id="ARBA00023163"/>
    </source>
</evidence>
<dbReference type="InterPro" id="IPR036390">
    <property type="entry name" value="WH_DNA-bd_sf"/>
</dbReference>
<keyword evidence="1" id="KW-0805">Transcription regulation</keyword>
<sequence length="303" mass="35145">MKIDRLIGILSVLLQQEKVTAPYLADKFEVSRRTVNRDIEDLCKAGIPLVTTQGSGGGISIMEGYKLEKTLLTSAEMQAILTGLKSLDSVAGTSRYRQLMEKLDVRSTTLASNSHILIDLSSYYKTTLAPKIEMIQDAIENRRYITFHYYAPKGESVRKIEPCLLVFQWSSWYVRGYCTDREDHRLFKLNRMLELKVLPEQFPEREEEPYELNADSAYDRQIPVKAVFVPEMRWRLIEEYGADSFTELEDGRLLFQFDFADEENIFSWILSFADKVELLEPARLRARLLNIAEGIRSKYKDRQ</sequence>
<dbReference type="EMBL" id="ABYI02000012">
    <property type="protein sequence ID" value="EEG75258.1"/>
    <property type="molecule type" value="Genomic_DNA"/>
</dbReference>
<dbReference type="Pfam" id="PF13280">
    <property type="entry name" value="WYL"/>
    <property type="match status" value="1"/>
</dbReference>
<evidence type="ECO:0000313" key="4">
    <source>
        <dbReference type="EMBL" id="EEG75258.1"/>
    </source>
</evidence>
<dbReference type="PROSITE" id="PS51000">
    <property type="entry name" value="HTH_DEOR_2"/>
    <property type="match status" value="1"/>
</dbReference>
<comment type="caution">
    <text evidence="4">The sequence shown here is derived from an EMBL/GenBank/DDBJ whole genome shotgun (WGS) entry which is preliminary data.</text>
</comment>
<dbReference type="Pfam" id="PF25583">
    <property type="entry name" value="WCX"/>
    <property type="match status" value="1"/>
</dbReference>
<dbReference type="AlphaFoldDB" id="C0BXF1"/>
<dbReference type="Gene3D" id="1.10.10.10">
    <property type="entry name" value="Winged helix-like DNA-binding domain superfamily/Winged helix DNA-binding domain"/>
    <property type="match status" value="1"/>
</dbReference>
<name>C0BXF1_9FIRM</name>
<dbReference type="InterPro" id="IPR036388">
    <property type="entry name" value="WH-like_DNA-bd_sf"/>
</dbReference>
<gene>
    <name evidence="4" type="ORF">CLOHYLEM_04488</name>
</gene>
<keyword evidence="5" id="KW-1185">Reference proteome</keyword>
<dbReference type="eggNOG" id="COG2378">
    <property type="taxonomic scope" value="Bacteria"/>
</dbReference>
<evidence type="ECO:0000259" key="3">
    <source>
        <dbReference type="PROSITE" id="PS51000"/>
    </source>
</evidence>
<dbReference type="RefSeq" id="WP_006441820.1">
    <property type="nucleotide sequence ID" value="NZ_CP036524.1"/>
</dbReference>
<dbReference type="Proteomes" id="UP000004893">
    <property type="component" value="Unassembled WGS sequence"/>
</dbReference>
<dbReference type="PANTHER" id="PTHR34580">
    <property type="match status" value="1"/>
</dbReference>
<dbReference type="Pfam" id="PF08279">
    <property type="entry name" value="HTH_11"/>
    <property type="match status" value="1"/>
</dbReference>
<dbReference type="InterPro" id="IPR026881">
    <property type="entry name" value="WYL_dom"/>
</dbReference>
<dbReference type="InterPro" id="IPR051534">
    <property type="entry name" value="CBASS_pafABC_assoc_protein"/>
</dbReference>
<dbReference type="InterPro" id="IPR057727">
    <property type="entry name" value="WCX_dom"/>
</dbReference>
<reference evidence="4" key="1">
    <citation type="submission" date="2009-02" db="EMBL/GenBank/DDBJ databases">
        <authorList>
            <person name="Fulton L."/>
            <person name="Clifton S."/>
            <person name="Fulton B."/>
            <person name="Xu J."/>
            <person name="Minx P."/>
            <person name="Pepin K.H."/>
            <person name="Johnson M."/>
            <person name="Bhonagiri V."/>
            <person name="Nash W.E."/>
            <person name="Mardis E.R."/>
            <person name="Wilson R.K."/>
        </authorList>
    </citation>
    <scope>NUCLEOTIDE SEQUENCE [LARGE SCALE GENOMIC DNA]</scope>
    <source>
        <strain evidence="4">DSM 15053</strain>
    </source>
</reference>
<dbReference type="GO" id="GO:0003700">
    <property type="term" value="F:DNA-binding transcription factor activity"/>
    <property type="evidence" value="ECO:0007669"/>
    <property type="project" value="InterPro"/>
</dbReference>
<dbReference type="HOGENOM" id="CLU_041141_5_1_9"/>
<dbReference type="STRING" id="553973.CLOHYLEM_04488"/>
<organism evidence="4 5">
    <name type="scientific">[Clostridium] hylemonae DSM 15053</name>
    <dbReference type="NCBI Taxonomy" id="553973"/>
    <lineage>
        <taxon>Bacteria</taxon>
        <taxon>Bacillati</taxon>
        <taxon>Bacillota</taxon>
        <taxon>Clostridia</taxon>
        <taxon>Lachnospirales</taxon>
        <taxon>Lachnospiraceae</taxon>
    </lineage>
</organism>
<dbReference type="OrthoDB" id="9815009at2"/>
<evidence type="ECO:0000313" key="5">
    <source>
        <dbReference type="Proteomes" id="UP000004893"/>
    </source>
</evidence>
<dbReference type="SUPFAM" id="SSF46785">
    <property type="entry name" value="Winged helix' DNA-binding domain"/>
    <property type="match status" value="1"/>
</dbReference>
<keyword evidence="2" id="KW-0804">Transcription</keyword>